<proteinExistence type="predicted"/>
<reference evidence="1 2" key="1">
    <citation type="submission" date="2019-04" db="EMBL/GenBank/DDBJ databases">
        <title>Fungal friends and foes A comparative genomics study of 23 Aspergillus species from section Flavi.</title>
        <authorList>
            <consortium name="DOE Joint Genome Institute"/>
            <person name="Kjaerbolling I."/>
            <person name="Vesth T.C."/>
            <person name="Frisvad J.C."/>
            <person name="Nybo J.L."/>
            <person name="Theobald S."/>
            <person name="Kildgaard S."/>
            <person name="Petersen T.I."/>
            <person name="Kuo A."/>
            <person name="Sato A."/>
            <person name="Lyhne E.K."/>
            <person name="Kogle M.E."/>
            <person name="Wiebenga A."/>
            <person name="Kun R.S."/>
            <person name="Lubbers R.J."/>
            <person name="Makela M.R."/>
            <person name="Barry K."/>
            <person name="Chovatia M."/>
            <person name="Clum A."/>
            <person name="Daum C."/>
            <person name="Haridas S."/>
            <person name="He G."/>
            <person name="LaButti K."/>
            <person name="Lipzen A."/>
            <person name="Mondo S."/>
            <person name="Pangilinan J."/>
            <person name="Riley R."/>
            <person name="Salamov A."/>
            <person name="Simmons B.A."/>
            <person name="Magnuson J.K."/>
            <person name="Henrissat B."/>
            <person name="Mortensen U.H."/>
            <person name="Larsen T.O."/>
            <person name="De vries R.P."/>
            <person name="Grigoriev I.V."/>
            <person name="Machida M."/>
            <person name="Baker S.E."/>
            <person name="Andersen M.R."/>
        </authorList>
    </citation>
    <scope>NUCLEOTIDE SEQUENCE [LARGE SCALE GENOMIC DNA]</scope>
    <source>
        <strain evidence="1 2">CBS 117635</strain>
    </source>
</reference>
<dbReference type="EMBL" id="ML732883">
    <property type="protein sequence ID" value="KAB8267951.1"/>
    <property type="molecule type" value="Genomic_DNA"/>
</dbReference>
<dbReference type="Proteomes" id="UP000326289">
    <property type="component" value="Unassembled WGS sequence"/>
</dbReference>
<evidence type="ECO:0000313" key="2">
    <source>
        <dbReference type="Proteomes" id="UP000326289"/>
    </source>
</evidence>
<sequence length="51" mass="5960">MHLCITRHEPDNIPRYRTRYILITLEARYGSIPNTTTGPNNRYCPSIDLIV</sequence>
<organism evidence="1 2">
    <name type="scientific">Aspergillus minisclerotigenes</name>
    <dbReference type="NCBI Taxonomy" id="656917"/>
    <lineage>
        <taxon>Eukaryota</taxon>
        <taxon>Fungi</taxon>
        <taxon>Dikarya</taxon>
        <taxon>Ascomycota</taxon>
        <taxon>Pezizomycotina</taxon>
        <taxon>Eurotiomycetes</taxon>
        <taxon>Eurotiomycetidae</taxon>
        <taxon>Eurotiales</taxon>
        <taxon>Aspergillaceae</taxon>
        <taxon>Aspergillus</taxon>
        <taxon>Aspergillus subgen. Circumdati</taxon>
    </lineage>
</organism>
<gene>
    <name evidence="1" type="ORF">BDV30DRAFT_219179</name>
</gene>
<name>A0A5N6IMN5_9EURO</name>
<evidence type="ECO:0000313" key="1">
    <source>
        <dbReference type="EMBL" id="KAB8267951.1"/>
    </source>
</evidence>
<keyword evidence="2" id="KW-1185">Reference proteome</keyword>
<dbReference type="AlphaFoldDB" id="A0A5N6IMN5"/>
<accession>A0A5N6IMN5</accession>
<protein>
    <submittedName>
        <fullName evidence="1">Uncharacterized protein</fullName>
    </submittedName>
</protein>